<gene>
    <name evidence="1" type="ORF">KKP3000_004541</name>
</gene>
<keyword evidence="2" id="KW-1185">Reference proteome</keyword>
<protein>
    <submittedName>
        <fullName evidence="1">Uncharacterized protein</fullName>
    </submittedName>
</protein>
<reference evidence="1 2" key="1">
    <citation type="journal article" date="2024" name="Int. J. Mol. Sci.">
        <title>Exploration of Alicyclobacillus spp. Genome in Search of Antibiotic Resistance.</title>
        <authorList>
            <person name="Bucka-Kolendo J."/>
            <person name="Kiousi D.E."/>
            <person name="Dekowska A."/>
            <person name="Mikolajczuk-Szczyrba A."/>
            <person name="Karadedos D.M."/>
            <person name="Michael P."/>
            <person name="Galanis A."/>
            <person name="Sokolowska B."/>
        </authorList>
    </citation>
    <scope>NUCLEOTIDE SEQUENCE [LARGE SCALE GENOMIC DNA]</scope>
    <source>
        <strain evidence="1 2">KKP 3000</strain>
    </source>
</reference>
<dbReference type="RefSeq" id="WP_275474540.1">
    <property type="nucleotide sequence ID" value="NZ_CP162940.1"/>
</dbReference>
<accession>A0ABV5AFM4</accession>
<organism evidence="1 2">
    <name type="scientific">Alicyclobacillus fastidiosus</name>
    <dbReference type="NCBI Taxonomy" id="392011"/>
    <lineage>
        <taxon>Bacteria</taxon>
        <taxon>Bacillati</taxon>
        <taxon>Bacillota</taxon>
        <taxon>Bacilli</taxon>
        <taxon>Bacillales</taxon>
        <taxon>Alicyclobacillaceae</taxon>
        <taxon>Alicyclobacillus</taxon>
    </lineage>
</organism>
<dbReference type="Proteomes" id="UP001579974">
    <property type="component" value="Unassembled WGS sequence"/>
</dbReference>
<sequence>MKEESFLVDEKTVHPMPNAVVHQWTRRVPPVREWISQVSLWIPVYLNGNASLVVLEDGTQWYVPWKSMNLYQRAAKAVFLEIQELRRAYEDALGKSQYVPFINPHTKAVYPALKVRNPHTRNDGAVGYFRLDAIKHLTPISDETCHLHTHHPFTFEILMSKPSAQRRMRDSSTFSILVQHQQTCGSLRM</sequence>
<comment type="caution">
    <text evidence="1">The sequence shown here is derived from an EMBL/GenBank/DDBJ whole genome shotgun (WGS) entry which is preliminary data.</text>
</comment>
<dbReference type="EMBL" id="JBDXSU010000008">
    <property type="protein sequence ID" value="MFB5191045.1"/>
    <property type="molecule type" value="Genomic_DNA"/>
</dbReference>
<name>A0ABV5AFM4_9BACL</name>
<proteinExistence type="predicted"/>
<evidence type="ECO:0000313" key="1">
    <source>
        <dbReference type="EMBL" id="MFB5191045.1"/>
    </source>
</evidence>
<evidence type="ECO:0000313" key="2">
    <source>
        <dbReference type="Proteomes" id="UP001579974"/>
    </source>
</evidence>